<dbReference type="EMBL" id="CP080507">
    <property type="protein sequence ID" value="QYM79333.1"/>
    <property type="molecule type" value="Genomic_DNA"/>
</dbReference>
<evidence type="ECO:0000313" key="8">
    <source>
        <dbReference type="Proteomes" id="UP000825051"/>
    </source>
</evidence>
<feature type="site" description="Involved in the stabilization of negative charge on the oxyanion by the formation of the oxyanion hole" evidence="6">
    <location>
        <position position="132"/>
    </location>
</feature>
<keyword evidence="3 6" id="KW-0808">Transferase</keyword>
<keyword evidence="6" id="KW-0963">Cytoplasm</keyword>
<dbReference type="GO" id="GO:0005737">
    <property type="term" value="C:cytoplasm"/>
    <property type="evidence" value="ECO:0007669"/>
    <property type="project" value="UniProtKB-SubCell"/>
</dbReference>
<feature type="active site" description="Nucleophile" evidence="6">
    <location>
        <position position="202"/>
    </location>
</feature>
<dbReference type="CDD" id="cd02152">
    <property type="entry name" value="OAT"/>
    <property type="match status" value="1"/>
</dbReference>
<dbReference type="SUPFAM" id="SSF56266">
    <property type="entry name" value="DmpA/ArgJ-like"/>
    <property type="match status" value="1"/>
</dbReference>
<evidence type="ECO:0000256" key="6">
    <source>
        <dbReference type="HAMAP-Rule" id="MF_01106"/>
    </source>
</evidence>
<dbReference type="Gene3D" id="3.60.70.12">
    <property type="entry name" value="L-amino peptidase D-ALA esterase/amidase"/>
    <property type="match status" value="1"/>
</dbReference>
<feature type="site" description="Cleavage; by autolysis" evidence="6">
    <location>
        <begin position="201"/>
        <end position="202"/>
    </location>
</feature>
<feature type="chain" id="PRO_5035016224" description="Arginine biosynthesis bifunctional protein ArgJ alpha chain" evidence="6">
    <location>
        <begin position="1"/>
        <end position="201"/>
    </location>
</feature>
<feature type="site" description="Involved in the stabilization of negative charge on the oxyanion by the formation of the oxyanion hole" evidence="6">
    <location>
        <position position="133"/>
    </location>
</feature>
<dbReference type="Gene3D" id="3.10.20.340">
    <property type="entry name" value="ArgJ beta chain, C-terminal domain"/>
    <property type="match status" value="1"/>
</dbReference>
<dbReference type="GO" id="GO:0004042">
    <property type="term" value="F:L-glutamate N-acetyltransferase activity"/>
    <property type="evidence" value="ECO:0007669"/>
    <property type="project" value="UniProtKB-UniRule"/>
</dbReference>
<dbReference type="GO" id="GO:0006592">
    <property type="term" value="P:ornithine biosynthetic process"/>
    <property type="evidence" value="ECO:0007669"/>
    <property type="project" value="TreeGrafter"/>
</dbReference>
<evidence type="ECO:0000256" key="5">
    <source>
        <dbReference type="ARBA" id="ARBA00023315"/>
    </source>
</evidence>
<comment type="subunit">
    <text evidence="2 6">Heterotetramer of two alpha and two beta chains.</text>
</comment>
<gene>
    <name evidence="6" type="primary">argJ</name>
    <name evidence="7" type="ORF">K0B96_01565</name>
</gene>
<protein>
    <recommendedName>
        <fullName evidence="6">Arginine biosynthesis bifunctional protein ArgJ</fullName>
    </recommendedName>
    <domain>
        <recommendedName>
            <fullName evidence="6">Glutamate N-acetyltransferase</fullName>
            <ecNumber evidence="6">2.3.1.35</ecNumber>
        </recommendedName>
        <alternativeName>
            <fullName evidence="6">Ornithine acetyltransferase</fullName>
            <shortName evidence="6">OATase</shortName>
        </alternativeName>
        <alternativeName>
            <fullName evidence="6">Ornithine transacetylase</fullName>
        </alternativeName>
    </domain>
    <domain>
        <recommendedName>
            <fullName evidence="6">Amino-acid acetyltransferase</fullName>
            <ecNumber evidence="6">2.3.1.1</ecNumber>
        </recommendedName>
        <alternativeName>
            <fullName evidence="6">N-acetylglutamate synthase</fullName>
            <shortName evidence="6">AGSase</shortName>
        </alternativeName>
    </domain>
    <component>
        <recommendedName>
            <fullName evidence="6">Arginine biosynthesis bifunctional protein ArgJ alpha chain</fullName>
        </recommendedName>
    </component>
    <component>
        <recommendedName>
            <fullName evidence="6">Arginine biosynthesis bifunctional protein ArgJ beta chain</fullName>
        </recommendedName>
    </component>
</protein>
<sequence length="438" mass="46066">MASTQLEFSSRADHRAWLAAQAALPLGFRVGTSRFEFVPREAPKPARMTLTLIALDEPTTDFAAVFTRNAFPGAPIVVGRARLSSPELGAIIVNNKISNVCAPGGVDAAERICAATAQLLGRKSTEVLPSSTGVIGWTLPVDAILAALPATHAALTATSILPAAEGIVTTDLYPKIRCAEVSGGRIVGIAKGAGMIEPNLATMLVYILTDVAVPRAELRAMLTRVVQPSFNAISIDSDTSTSDTVALVSSGRIPCADLAAFERALRTVCCDLAEDVVRNGEGVRHVIRVHVKNAVTSSLAFALGKAVINAPLFKCAVAGNDANVGRLVQAIGKYVGAHAPDTDLQRLRMWLGGIEIFAGGVFQLDRTKEAALAAHLQHAELYTSAPPQNGVFAPAVDFPPHERCVEIVIDLGSGSAEATVFGGDLTHEYVSENADYRS</sequence>
<evidence type="ECO:0000256" key="4">
    <source>
        <dbReference type="ARBA" id="ARBA00022813"/>
    </source>
</evidence>
<name>A0A8F9TW03_9BACT</name>
<dbReference type="PANTHER" id="PTHR23100">
    <property type="entry name" value="ARGININE BIOSYNTHESIS BIFUNCTIONAL PROTEIN ARGJ"/>
    <property type="match status" value="1"/>
</dbReference>
<dbReference type="InterPro" id="IPR042195">
    <property type="entry name" value="ArgJ_beta_C"/>
</dbReference>
<feature type="binding site" evidence="6">
    <location>
        <position position="191"/>
    </location>
    <ligand>
        <name>substrate</name>
    </ligand>
</feature>
<dbReference type="Pfam" id="PF01960">
    <property type="entry name" value="ArgJ"/>
    <property type="match status" value="1"/>
</dbReference>
<dbReference type="Proteomes" id="UP000825051">
    <property type="component" value="Chromosome"/>
</dbReference>
<comment type="pathway">
    <text evidence="6">Amino-acid biosynthesis; L-arginine biosynthesis; L-ornithine and N-acetyl-L-glutamate from L-glutamate and N(2)-acetyl-L-ornithine (cyclic): step 1/1.</text>
</comment>
<dbReference type="UniPathway" id="UPA00068">
    <property type="reaction ID" value="UER00106"/>
</dbReference>
<dbReference type="InterPro" id="IPR016117">
    <property type="entry name" value="ArgJ-like_dom_sf"/>
</dbReference>
<feature type="binding site" evidence="6">
    <location>
        <position position="438"/>
    </location>
    <ligand>
        <name>substrate</name>
    </ligand>
</feature>
<comment type="subcellular location">
    <subcellularLocation>
        <location evidence="6">Cytoplasm</location>
    </subcellularLocation>
</comment>
<evidence type="ECO:0000256" key="1">
    <source>
        <dbReference type="ARBA" id="ARBA00006774"/>
    </source>
</evidence>
<dbReference type="KEGG" id="ole:K0B96_01565"/>
<dbReference type="InterPro" id="IPR002813">
    <property type="entry name" value="Arg_biosynth_ArgJ"/>
</dbReference>
<evidence type="ECO:0000313" key="7">
    <source>
        <dbReference type="EMBL" id="QYM79333.1"/>
    </source>
</evidence>
<keyword evidence="8" id="KW-1185">Reference proteome</keyword>
<organism evidence="7 8">
    <name type="scientific">Horticoccus luteus</name>
    <dbReference type="NCBI Taxonomy" id="2862869"/>
    <lineage>
        <taxon>Bacteria</taxon>
        <taxon>Pseudomonadati</taxon>
        <taxon>Verrucomicrobiota</taxon>
        <taxon>Opitutia</taxon>
        <taxon>Opitutales</taxon>
        <taxon>Opitutaceae</taxon>
        <taxon>Horticoccus</taxon>
    </lineage>
</organism>
<comment type="pathway">
    <text evidence="6">Amino-acid biosynthesis; L-arginine biosynthesis; N(2)-acetyl-L-ornithine from L-glutamate: step 1/4.</text>
</comment>
<dbReference type="AlphaFoldDB" id="A0A8F9TW03"/>
<comment type="catalytic activity">
    <reaction evidence="6">
        <text>L-glutamate + acetyl-CoA = N-acetyl-L-glutamate + CoA + H(+)</text>
        <dbReference type="Rhea" id="RHEA:24292"/>
        <dbReference type="ChEBI" id="CHEBI:15378"/>
        <dbReference type="ChEBI" id="CHEBI:29985"/>
        <dbReference type="ChEBI" id="CHEBI:44337"/>
        <dbReference type="ChEBI" id="CHEBI:57287"/>
        <dbReference type="ChEBI" id="CHEBI:57288"/>
        <dbReference type="EC" id="2.3.1.1"/>
    </reaction>
</comment>
<feature type="binding site" evidence="6">
    <location>
        <position position="202"/>
    </location>
    <ligand>
        <name>substrate</name>
    </ligand>
</feature>
<feature type="chain" id="PRO_5035016223" description="Arginine biosynthesis bifunctional protein ArgJ beta chain" evidence="6">
    <location>
        <begin position="202"/>
        <end position="438"/>
    </location>
</feature>
<feature type="binding site" evidence="6">
    <location>
        <position position="433"/>
    </location>
    <ligand>
        <name>substrate</name>
    </ligand>
</feature>
<feature type="binding site" evidence="6">
    <location>
        <position position="281"/>
    </location>
    <ligand>
        <name>substrate</name>
    </ligand>
</feature>
<feature type="binding site" evidence="6">
    <location>
        <position position="169"/>
    </location>
    <ligand>
        <name>substrate</name>
    </ligand>
</feature>
<evidence type="ECO:0000256" key="3">
    <source>
        <dbReference type="ARBA" id="ARBA00022679"/>
    </source>
</evidence>
<dbReference type="EC" id="2.3.1.35" evidence="6"/>
<keyword evidence="5 6" id="KW-0012">Acyltransferase</keyword>
<dbReference type="PANTHER" id="PTHR23100:SF0">
    <property type="entry name" value="ARGININE BIOSYNTHESIS BIFUNCTIONAL PROTEIN ARGJ, MITOCHONDRIAL"/>
    <property type="match status" value="1"/>
</dbReference>
<keyword evidence="6" id="KW-0028">Amino-acid biosynthesis</keyword>
<dbReference type="EC" id="2.3.1.1" evidence="6"/>
<comment type="similarity">
    <text evidence="1 6">Belongs to the ArgJ family.</text>
</comment>
<proteinExistence type="inferred from homology"/>
<comment type="function">
    <text evidence="6">Catalyzes two activities which are involved in the cyclic version of arginine biosynthesis: the synthesis of N-acetylglutamate from glutamate and acetyl-CoA as the acetyl donor, and of ornithine by transacetylation between N(2)-acetylornithine and glutamate.</text>
</comment>
<accession>A0A8F9TW03</accession>
<dbReference type="HAMAP" id="MF_01106">
    <property type="entry name" value="ArgJ"/>
    <property type="match status" value="1"/>
</dbReference>
<dbReference type="GO" id="GO:0006526">
    <property type="term" value="P:L-arginine biosynthetic process"/>
    <property type="evidence" value="ECO:0007669"/>
    <property type="project" value="UniProtKB-UniRule"/>
</dbReference>
<keyword evidence="6" id="KW-0055">Arginine biosynthesis</keyword>
<dbReference type="GO" id="GO:0004358">
    <property type="term" value="F:L-glutamate N-acetyltransferase activity, acting on acetyl-L-ornithine as donor"/>
    <property type="evidence" value="ECO:0007669"/>
    <property type="project" value="UniProtKB-UniRule"/>
</dbReference>
<keyword evidence="4 6" id="KW-0068">Autocatalytic cleavage</keyword>
<comment type="catalytic activity">
    <reaction evidence="6">
        <text>N(2)-acetyl-L-ornithine + L-glutamate = N-acetyl-L-glutamate + L-ornithine</text>
        <dbReference type="Rhea" id="RHEA:15349"/>
        <dbReference type="ChEBI" id="CHEBI:29985"/>
        <dbReference type="ChEBI" id="CHEBI:44337"/>
        <dbReference type="ChEBI" id="CHEBI:46911"/>
        <dbReference type="ChEBI" id="CHEBI:57805"/>
        <dbReference type="EC" id="2.3.1.35"/>
    </reaction>
</comment>
<reference evidence="7" key="1">
    <citation type="submission" date="2021-08" db="EMBL/GenBank/DDBJ databases">
        <title>Genome of a novel bacterium of the phylum Verrucomicrobia, Oleiharenicola sp. KSB-15.</title>
        <authorList>
            <person name="Chung J.-H."/>
            <person name="Ahn J.-H."/>
            <person name="Yoon Y."/>
            <person name="Kim D.-Y."/>
            <person name="An S.-H."/>
            <person name="Park I."/>
            <person name="Yeon J."/>
        </authorList>
    </citation>
    <scope>NUCLEOTIDE SEQUENCE</scope>
    <source>
        <strain evidence="7">KSB-15</strain>
    </source>
</reference>
<evidence type="ECO:0000256" key="2">
    <source>
        <dbReference type="ARBA" id="ARBA00011475"/>
    </source>
</evidence>
<keyword evidence="6" id="KW-0511">Multifunctional enzyme</keyword>
<dbReference type="RefSeq" id="WP_220163061.1">
    <property type="nucleotide sequence ID" value="NZ_CP080507.1"/>
</dbReference>